<dbReference type="InterPro" id="IPR001139">
    <property type="entry name" value="Glyco_hydro_30"/>
</dbReference>
<dbReference type="GO" id="GO:0004348">
    <property type="term" value="F:glucosylceramidase activity"/>
    <property type="evidence" value="ECO:0007669"/>
    <property type="project" value="InterPro"/>
</dbReference>
<dbReference type="EMBL" id="CP022163">
    <property type="protein sequence ID" value="ATB28027.1"/>
    <property type="molecule type" value="Genomic_DNA"/>
</dbReference>
<feature type="domain" description="Ricin B lectin" evidence="6">
    <location>
        <begin position="497"/>
        <end position="638"/>
    </location>
</feature>
<dbReference type="InterPro" id="IPR000772">
    <property type="entry name" value="Ricin_B_lectin"/>
</dbReference>
<dbReference type="Gene3D" id="2.60.40.1180">
    <property type="entry name" value="Golgi alpha-mannosidase II"/>
    <property type="match status" value="1"/>
</dbReference>
<keyword evidence="4" id="KW-0326">Glycosidase</keyword>
<dbReference type="PANTHER" id="PTHR11069">
    <property type="entry name" value="GLUCOSYLCERAMIDASE"/>
    <property type="match status" value="1"/>
</dbReference>
<dbReference type="GO" id="GO:0016020">
    <property type="term" value="C:membrane"/>
    <property type="evidence" value="ECO:0007669"/>
    <property type="project" value="GOC"/>
</dbReference>
<evidence type="ECO:0000256" key="2">
    <source>
        <dbReference type="ARBA" id="ARBA00022729"/>
    </source>
</evidence>
<dbReference type="Pfam" id="PF14200">
    <property type="entry name" value="RicinB_lectin_2"/>
    <property type="match status" value="1"/>
</dbReference>
<dbReference type="RefSeq" id="WP_095976748.1">
    <property type="nucleotide sequence ID" value="NZ_CP022163.1"/>
</dbReference>
<evidence type="ECO:0000256" key="3">
    <source>
        <dbReference type="ARBA" id="ARBA00022801"/>
    </source>
</evidence>
<evidence type="ECO:0000259" key="6">
    <source>
        <dbReference type="SMART" id="SM00458"/>
    </source>
</evidence>
<dbReference type="Gene3D" id="3.20.20.80">
    <property type="entry name" value="Glycosidases"/>
    <property type="match status" value="1"/>
</dbReference>
<sequence length="640" mass="69767">MKTFHHQGMKMGRTLTLALLGLGGFTPSLALAANESVQVWLTTTSGSALSKRLNVEANKTFGAQSGTSTVIDVTDTTTYQTIDGFGAAMTDSSAWLIYNSPQRNTIMNDLFNVGSGAGFNFVRVPMGASDFARNNYSYDDTCCDLNDFSINHDKAYIIPILQQARQLNSEVKLHGVPWSAPGWMKFNNSFTGGGYLRNDLYGMYANYFVKFIQGYQGSGLPIHSVSMQNEPHNGNSTYATMQMEPADQSNFAAQNLRPALNNAGLGGVKIIAWDHNWQENGSEARFPYDVMAHNGGQAQAAVAGVAYHCYESAEGSFSVQNNFHNAYPNEEIHFTECSGGEWSTDQANNLTWNIRNLVIGPVRNWARTSLYWNIALDQNHGPYTGGCTNCNGMLTVNNGNGTYTKNAEYYAWGHFAKVVRAGAVRVGSTSLGNNNIETVAFKNPDGTLALVALNSNGGSTINFKVRWGSQSFDYSLPPRSVASFKWKPGTTGGGTTSPTYRLVNKWSNKCVDIIGPDSNNGTGIHQWACHTGSSQQWTMEATDSGYSRLVSRYNGKVLDVASVSTADGGTVHQWDWANGSNQQFKAVSTGNGYYKLEARHSGKVLDVADCTKSGVGDGARLQQWTWATNNDCQQFRLEAL</sequence>
<reference evidence="7 8" key="1">
    <citation type="submission" date="2017-06" db="EMBL/GenBank/DDBJ databases">
        <authorList>
            <person name="Kim H.J."/>
            <person name="Triplett B.A."/>
        </authorList>
    </citation>
    <scope>NUCLEOTIDE SEQUENCE [LARGE SCALE GENOMIC DNA]</scope>
    <source>
        <strain evidence="7 8">DSM 14713</strain>
    </source>
</reference>
<dbReference type="KEGG" id="mbd:MEBOL_001472"/>
<keyword evidence="3 4" id="KW-0378">Hydrolase</keyword>
<keyword evidence="8" id="KW-1185">Reference proteome</keyword>
<dbReference type="Pfam" id="PF02055">
    <property type="entry name" value="Glyco_hydro_30"/>
    <property type="match status" value="1"/>
</dbReference>
<dbReference type="Pfam" id="PF17189">
    <property type="entry name" value="Glyco_hydro_30C"/>
    <property type="match status" value="1"/>
</dbReference>
<dbReference type="Proteomes" id="UP000217289">
    <property type="component" value="Chromosome"/>
</dbReference>
<evidence type="ECO:0000256" key="1">
    <source>
        <dbReference type="ARBA" id="ARBA00005382"/>
    </source>
</evidence>
<evidence type="ECO:0000313" key="7">
    <source>
        <dbReference type="EMBL" id="ATB28027.1"/>
    </source>
</evidence>
<dbReference type="Gene3D" id="2.80.10.50">
    <property type="match status" value="1"/>
</dbReference>
<dbReference type="InterPro" id="IPR033453">
    <property type="entry name" value="Glyco_hydro_30_TIM-barrel"/>
</dbReference>
<evidence type="ECO:0000313" key="8">
    <source>
        <dbReference type="Proteomes" id="UP000217289"/>
    </source>
</evidence>
<proteinExistence type="inferred from homology"/>
<accession>A0A250IA73</accession>
<dbReference type="InterPro" id="IPR013780">
    <property type="entry name" value="Glyco_hydro_b"/>
</dbReference>
<dbReference type="AlphaFoldDB" id="A0A250IA73"/>
<dbReference type="InterPro" id="IPR033452">
    <property type="entry name" value="GH30_C"/>
</dbReference>
<evidence type="ECO:0000256" key="5">
    <source>
        <dbReference type="SAM" id="SignalP"/>
    </source>
</evidence>
<evidence type="ECO:0000256" key="4">
    <source>
        <dbReference type="RuleBase" id="RU361188"/>
    </source>
</evidence>
<dbReference type="SUPFAM" id="SSF50370">
    <property type="entry name" value="Ricin B-like lectins"/>
    <property type="match status" value="1"/>
</dbReference>
<feature type="signal peptide" evidence="5">
    <location>
        <begin position="1"/>
        <end position="32"/>
    </location>
</feature>
<dbReference type="GO" id="GO:0006680">
    <property type="term" value="P:glucosylceramide catabolic process"/>
    <property type="evidence" value="ECO:0007669"/>
    <property type="project" value="TreeGrafter"/>
</dbReference>
<keyword evidence="2 5" id="KW-0732">Signal</keyword>
<comment type="similarity">
    <text evidence="1 4">Belongs to the glycosyl hydrolase 30 family.</text>
</comment>
<organism evidence="7 8">
    <name type="scientific">Melittangium boletus DSM 14713</name>
    <dbReference type="NCBI Taxonomy" id="1294270"/>
    <lineage>
        <taxon>Bacteria</taxon>
        <taxon>Pseudomonadati</taxon>
        <taxon>Myxococcota</taxon>
        <taxon>Myxococcia</taxon>
        <taxon>Myxococcales</taxon>
        <taxon>Cystobacterineae</taxon>
        <taxon>Archangiaceae</taxon>
        <taxon>Melittangium</taxon>
    </lineage>
</organism>
<gene>
    <name evidence="7" type="ORF">MEBOL_001472</name>
</gene>
<dbReference type="SMART" id="SM00458">
    <property type="entry name" value="RICIN"/>
    <property type="match status" value="1"/>
</dbReference>
<dbReference type="InterPro" id="IPR035992">
    <property type="entry name" value="Ricin_B-like_lectins"/>
</dbReference>
<dbReference type="InterPro" id="IPR017853">
    <property type="entry name" value="GH"/>
</dbReference>
<dbReference type="PANTHER" id="PTHR11069:SF23">
    <property type="entry name" value="LYSOSOMAL ACID GLUCOSYLCERAMIDASE"/>
    <property type="match status" value="1"/>
</dbReference>
<dbReference type="OrthoDB" id="9806701at2"/>
<dbReference type="SUPFAM" id="SSF51011">
    <property type="entry name" value="Glycosyl hydrolase domain"/>
    <property type="match status" value="1"/>
</dbReference>
<dbReference type="CDD" id="cd23458">
    <property type="entry name" value="beta-trefoil_Ricin_AgaB34-like"/>
    <property type="match status" value="1"/>
</dbReference>
<protein>
    <submittedName>
        <fullName evidence="7">Glycosyl hydrolase</fullName>
    </submittedName>
</protein>
<dbReference type="PROSITE" id="PS50231">
    <property type="entry name" value="RICIN_B_LECTIN"/>
    <property type="match status" value="1"/>
</dbReference>
<dbReference type="SUPFAM" id="SSF51445">
    <property type="entry name" value="(Trans)glycosidases"/>
    <property type="match status" value="1"/>
</dbReference>
<name>A0A250IA73_9BACT</name>
<dbReference type="PRINTS" id="PR00843">
    <property type="entry name" value="GLHYDRLASE30"/>
</dbReference>
<feature type="chain" id="PRO_5013032749" evidence="5">
    <location>
        <begin position="33"/>
        <end position="640"/>
    </location>
</feature>